<sequence>MLSNNIDIRSFILNWNDSFGDTLFNIEISVFTKINLAETVNAQTSEVNCIDAEYETISYITQEFHTDSRSLQIPQQAGTNEPSGLGFVVITPFQESKLHPSYMKKLYDSFNEKDRRRYAALEAMRIGHGGQTYISKLFGCDRKTIRKGIKELENFPIKVKHDSRIRIRKRKTASPDKNKQKIVEAFNGVMENHKAGDPMKDNRPWTNLSRPAIADKMFEISKVEVSEYGVKKLLKNHNFGKRKVYKNLTRKSVENRNDQFEYIAFNRLNFGCAGYPVVSIDSKKKEFLSLYREGRLYTQETILCPDHDFPSYSDGSFTPYGIWDIERNKGFVTIGTNSATSEFACDSIKLWWKKEGRLVYPIARKILILCDGGGNNSSRGYLFKYYLQQLANEINLEIRVAHYPPYCSKYNPIEHRMFPHVTRACQGVIFSNYEQVHEYIERTQTKTGLRVKAEIIRKEYEKGRKLTTSEIDSINLYRDDYLGKWNYTILPNGEHNHKS</sequence>
<comment type="caution">
    <text evidence="1">The sequence shown here is derived from an EMBL/GenBank/DDBJ whole genome shotgun (WGS) entry which is preliminary data.</text>
</comment>
<accession>A0A1V1NVL3</accession>
<dbReference type="Pfam" id="PF07592">
    <property type="entry name" value="DDE_Tnp_ISAZ013"/>
    <property type="match status" value="1"/>
</dbReference>
<dbReference type="EMBL" id="ATBP01001879">
    <property type="protein sequence ID" value="ETR66591.1"/>
    <property type="molecule type" value="Genomic_DNA"/>
</dbReference>
<dbReference type="AlphaFoldDB" id="A0A1V1NVL3"/>
<proteinExistence type="predicted"/>
<evidence type="ECO:0000313" key="1">
    <source>
        <dbReference type="EMBL" id="ETR66591.1"/>
    </source>
</evidence>
<organism evidence="1 2">
    <name type="scientific">Candidatus Magnetoglobus multicellularis str. Araruama</name>
    <dbReference type="NCBI Taxonomy" id="890399"/>
    <lineage>
        <taxon>Bacteria</taxon>
        <taxon>Pseudomonadati</taxon>
        <taxon>Thermodesulfobacteriota</taxon>
        <taxon>Desulfobacteria</taxon>
        <taxon>Desulfobacterales</taxon>
        <taxon>Desulfobacteraceae</taxon>
        <taxon>Candidatus Magnetoglobus</taxon>
    </lineage>
</organism>
<dbReference type="Proteomes" id="UP000189670">
    <property type="component" value="Unassembled WGS sequence"/>
</dbReference>
<dbReference type="NCBIfam" id="NF033519">
    <property type="entry name" value="transpos_ISAzo13"/>
    <property type="match status" value="1"/>
</dbReference>
<gene>
    <name evidence="1" type="ORF">OMM_05576</name>
</gene>
<evidence type="ECO:0000313" key="2">
    <source>
        <dbReference type="Proteomes" id="UP000189670"/>
    </source>
</evidence>
<name>A0A1V1NVL3_9BACT</name>
<dbReference type="InterPro" id="IPR011518">
    <property type="entry name" value="Transposase_36"/>
</dbReference>
<protein>
    <submittedName>
        <fullName evidence="1">Transposase family protein</fullName>
    </submittedName>
</protein>
<reference evidence="2" key="1">
    <citation type="submission" date="2012-11" db="EMBL/GenBank/DDBJ databases">
        <authorList>
            <person name="Lucero-Rivera Y.E."/>
            <person name="Tovar-Ramirez D."/>
        </authorList>
    </citation>
    <scope>NUCLEOTIDE SEQUENCE [LARGE SCALE GENOMIC DNA]</scope>
    <source>
        <strain evidence="2">Araruama</strain>
    </source>
</reference>